<dbReference type="InterPro" id="IPR027417">
    <property type="entry name" value="P-loop_NTPase"/>
</dbReference>
<accession>A0A8X8LDS7</accession>
<keyword evidence="4" id="KW-1185">Reference proteome</keyword>
<evidence type="ECO:0000259" key="1">
    <source>
        <dbReference type="Pfam" id="PF13173"/>
    </source>
</evidence>
<dbReference type="SUPFAM" id="SSF52540">
    <property type="entry name" value="P-loop containing nucleoside triphosphate hydrolases"/>
    <property type="match status" value="1"/>
</dbReference>
<dbReference type="EMBL" id="FNNO01000007">
    <property type="protein sequence ID" value="SDW95502.1"/>
    <property type="molecule type" value="Genomic_DNA"/>
</dbReference>
<feature type="domain" description="AAA" evidence="1">
    <location>
        <begin position="19"/>
        <end position="146"/>
    </location>
</feature>
<name>A0A8X8LDS7_9BACT</name>
<sequence length="417" mass="46599">MMFLPRHIESRLLAALKTSPVVFLNGARQTGKSTLVNDVAQNIGRNHLPASYVTFDRPTVMAAASAAPEAFLTGYPKPLIIDEVQLVPEVFRALKVIVDEDRLFNKGAVGNYLLTGSANILALPKLSDPLVGRMQVLTLYPFTAAEASKGDGKGLNRLLEMDFFGITNREISLIDAMKLATFPEIAIAHDKDRNSWYENYIATLIQRDVKQIAELEKSYLLPQLLRILAARAGGLLNDSDIAREIGLTSPTAKTYRHILQMMFLTFDIRPWHRNIGKRLVKAPKGYIIDTALLCHMLDWNIDDLATSKPELFGHILENYVATEILKQLNNNHINASLYHFRTSDGKEVDFIIEKPNGSVFAIEVKRSETVTIDDFKGIKEFQAITGNDFIGGVVLYTGKEVVPFGTNLWAVPLFVLW</sequence>
<organism evidence="3 4">
    <name type="scientific">Hydrobacter penzbergensis</name>
    <dbReference type="NCBI Taxonomy" id="1235997"/>
    <lineage>
        <taxon>Bacteria</taxon>
        <taxon>Pseudomonadati</taxon>
        <taxon>Bacteroidota</taxon>
        <taxon>Chitinophagia</taxon>
        <taxon>Chitinophagales</taxon>
        <taxon>Chitinophagaceae</taxon>
        <taxon>Hydrobacter</taxon>
    </lineage>
</organism>
<dbReference type="Pfam" id="PF13173">
    <property type="entry name" value="AAA_14"/>
    <property type="match status" value="1"/>
</dbReference>
<dbReference type="AlphaFoldDB" id="A0A8X8LDS7"/>
<dbReference type="Proteomes" id="UP000198711">
    <property type="component" value="Unassembled WGS sequence"/>
</dbReference>
<dbReference type="PANTHER" id="PTHR43566:SF2">
    <property type="entry name" value="DUF4143 DOMAIN-CONTAINING PROTEIN"/>
    <property type="match status" value="1"/>
</dbReference>
<dbReference type="RefSeq" id="WP_092723785.1">
    <property type="nucleotide sequence ID" value="NZ_FNNO01000007.1"/>
</dbReference>
<comment type="caution">
    <text evidence="3">The sequence shown here is derived from an EMBL/GenBank/DDBJ whole genome shotgun (WGS) entry which is preliminary data.</text>
</comment>
<protein>
    <recommendedName>
        <fullName evidence="5">AAA+ ATPase domain-containing protein</fullName>
    </recommendedName>
</protein>
<dbReference type="PANTHER" id="PTHR43566">
    <property type="entry name" value="CONSERVED PROTEIN"/>
    <property type="match status" value="1"/>
</dbReference>
<proteinExistence type="predicted"/>
<dbReference type="InterPro" id="IPR025420">
    <property type="entry name" value="DUF4143"/>
</dbReference>
<dbReference type="InterPro" id="IPR041682">
    <property type="entry name" value="AAA_14"/>
</dbReference>
<evidence type="ECO:0000313" key="4">
    <source>
        <dbReference type="Proteomes" id="UP000198711"/>
    </source>
</evidence>
<evidence type="ECO:0008006" key="5">
    <source>
        <dbReference type="Google" id="ProtNLM"/>
    </source>
</evidence>
<evidence type="ECO:0000313" key="3">
    <source>
        <dbReference type="EMBL" id="SDW95502.1"/>
    </source>
</evidence>
<dbReference type="Pfam" id="PF13635">
    <property type="entry name" value="DUF4143"/>
    <property type="match status" value="1"/>
</dbReference>
<gene>
    <name evidence="3" type="ORF">SAMN05444410_107147</name>
</gene>
<reference evidence="3 4" key="1">
    <citation type="submission" date="2016-10" db="EMBL/GenBank/DDBJ databases">
        <authorList>
            <person name="Varghese N."/>
            <person name="Submissions S."/>
        </authorList>
    </citation>
    <scope>NUCLEOTIDE SEQUENCE [LARGE SCALE GENOMIC DNA]</scope>
    <source>
        <strain evidence="3 4">DSM 25353</strain>
    </source>
</reference>
<feature type="domain" description="DUF4143" evidence="2">
    <location>
        <begin position="206"/>
        <end position="367"/>
    </location>
</feature>
<evidence type="ECO:0000259" key="2">
    <source>
        <dbReference type="Pfam" id="PF13635"/>
    </source>
</evidence>